<dbReference type="PANTHER" id="PTHR13789:SF147">
    <property type="entry name" value="PUTATIVE (AFU_ORTHOLOGUE AFUA_2G01950)-RELATED"/>
    <property type="match status" value="1"/>
</dbReference>
<dbReference type="Gene3D" id="3.50.50.60">
    <property type="entry name" value="FAD/NAD(P)-binding domain"/>
    <property type="match status" value="2"/>
</dbReference>
<comment type="similarity">
    <text evidence="1">Belongs to the paxM FAD-dependent monooxygenase family.</text>
</comment>
<keyword evidence="5" id="KW-0503">Monooxygenase</keyword>
<dbReference type="AlphaFoldDB" id="A0A9P5B9T9"/>
<dbReference type="OrthoDB" id="1878542at2759"/>
<dbReference type="PANTHER" id="PTHR13789">
    <property type="entry name" value="MONOOXYGENASE"/>
    <property type="match status" value="1"/>
</dbReference>
<comment type="caution">
    <text evidence="8">The sequence shown here is derived from an EMBL/GenBank/DDBJ whole genome shotgun (WGS) entry which is preliminary data.</text>
</comment>
<dbReference type="Proteomes" id="UP000737391">
    <property type="component" value="Unassembled WGS sequence"/>
</dbReference>
<dbReference type="Pfam" id="PF01494">
    <property type="entry name" value="FAD_binding_3"/>
    <property type="match status" value="1"/>
</dbReference>
<evidence type="ECO:0000313" key="8">
    <source>
        <dbReference type="EMBL" id="KAF4497523.1"/>
    </source>
</evidence>
<proteinExistence type="inferred from homology"/>
<dbReference type="InterPro" id="IPR036188">
    <property type="entry name" value="FAD/NAD-bd_sf"/>
</dbReference>
<dbReference type="SUPFAM" id="SSF54373">
    <property type="entry name" value="FAD-linked reductases, C-terminal domain"/>
    <property type="match status" value="1"/>
</dbReference>
<evidence type="ECO:0000256" key="4">
    <source>
        <dbReference type="ARBA" id="ARBA00023002"/>
    </source>
</evidence>
<keyword evidence="9" id="KW-1185">Reference proteome</keyword>
<feature type="compositionally biased region" description="Basic residues" evidence="6">
    <location>
        <begin position="37"/>
        <end position="49"/>
    </location>
</feature>
<dbReference type="EMBL" id="LUFC02000424">
    <property type="protein sequence ID" value="KAF4497523.1"/>
    <property type="molecule type" value="Genomic_DNA"/>
</dbReference>
<keyword evidence="2" id="KW-0285">Flavoprotein</keyword>
<keyword evidence="3" id="KW-0274">FAD</keyword>
<gene>
    <name evidence="8" type="ORF">FAGAP_6309</name>
</gene>
<evidence type="ECO:0000256" key="5">
    <source>
        <dbReference type="ARBA" id="ARBA00023033"/>
    </source>
</evidence>
<sequence>MTSKTDLRVSIIGAGMGGLAAALAFAKKGFTNIPCLRRRTRPRLRRRRHPNDPQYDPPPRPAKVKFIAEDENGKPQIIETDVLIGADGIKFKARKRHIIAYPIHNHSIFNIASVQPDVNFAGATNATWTNKGSKNAMMRVFQDFNPIVQQLLDLVPGDEVVEWKLRCHEPLDTWTCGAVTMLGDACHPTLPHLSQGAAMAIEDAATLAEALSLMPGDGSDREAIEKTLKVYELLRKPRTSTLVDLAVQSAKALHLDAGNAREERDRQFAAAAATKTGNAPLPDRWVSPEVQKMIYEHDCIKDTRERFEQTYKSVSKGATSKL</sequence>
<protein>
    <submittedName>
        <fullName evidence="8">Salicylate hydroxylase</fullName>
    </submittedName>
</protein>
<evidence type="ECO:0000313" key="9">
    <source>
        <dbReference type="Proteomes" id="UP000737391"/>
    </source>
</evidence>
<dbReference type="GO" id="GO:0071949">
    <property type="term" value="F:FAD binding"/>
    <property type="evidence" value="ECO:0007669"/>
    <property type="project" value="InterPro"/>
</dbReference>
<evidence type="ECO:0000256" key="3">
    <source>
        <dbReference type="ARBA" id="ARBA00022827"/>
    </source>
</evidence>
<evidence type="ECO:0000259" key="7">
    <source>
        <dbReference type="Pfam" id="PF01494"/>
    </source>
</evidence>
<dbReference type="GO" id="GO:0004497">
    <property type="term" value="F:monooxygenase activity"/>
    <property type="evidence" value="ECO:0007669"/>
    <property type="project" value="UniProtKB-KW"/>
</dbReference>
<feature type="region of interest" description="Disordered" evidence="6">
    <location>
        <begin position="37"/>
        <end position="61"/>
    </location>
</feature>
<accession>A0A9P5B9T9</accession>
<feature type="domain" description="FAD-binding" evidence="7">
    <location>
        <begin position="158"/>
        <end position="244"/>
    </location>
</feature>
<dbReference type="SUPFAM" id="SSF51905">
    <property type="entry name" value="FAD/NAD(P)-binding domain"/>
    <property type="match status" value="1"/>
</dbReference>
<organism evidence="8 9">
    <name type="scientific">Fusarium agapanthi</name>
    <dbReference type="NCBI Taxonomy" id="1803897"/>
    <lineage>
        <taxon>Eukaryota</taxon>
        <taxon>Fungi</taxon>
        <taxon>Dikarya</taxon>
        <taxon>Ascomycota</taxon>
        <taxon>Pezizomycotina</taxon>
        <taxon>Sordariomycetes</taxon>
        <taxon>Hypocreomycetidae</taxon>
        <taxon>Hypocreales</taxon>
        <taxon>Nectriaceae</taxon>
        <taxon>Fusarium</taxon>
        <taxon>Fusarium fujikuroi species complex</taxon>
    </lineage>
</organism>
<name>A0A9P5B9T9_9HYPO</name>
<reference evidence="8" key="1">
    <citation type="submission" date="2020-01" db="EMBL/GenBank/DDBJ databases">
        <title>Identification and distribution of gene clusters putatively required for synthesis of sphingolipid metabolism inhibitors in phylogenetically diverse species of the filamentous fungus Fusarium.</title>
        <authorList>
            <person name="Kim H.-S."/>
            <person name="Busman M."/>
            <person name="Brown D.W."/>
            <person name="Divon H."/>
            <person name="Uhlig S."/>
            <person name="Proctor R.H."/>
        </authorList>
    </citation>
    <scope>NUCLEOTIDE SEQUENCE</scope>
    <source>
        <strain evidence="8">NRRL 31653</strain>
    </source>
</reference>
<evidence type="ECO:0000256" key="6">
    <source>
        <dbReference type="SAM" id="MobiDB-lite"/>
    </source>
</evidence>
<evidence type="ECO:0000256" key="2">
    <source>
        <dbReference type="ARBA" id="ARBA00022630"/>
    </source>
</evidence>
<dbReference type="InterPro" id="IPR002938">
    <property type="entry name" value="FAD-bd"/>
</dbReference>
<keyword evidence="4" id="KW-0560">Oxidoreductase</keyword>
<dbReference type="InterPro" id="IPR050493">
    <property type="entry name" value="FAD-dep_Monooxygenase_BioMet"/>
</dbReference>
<evidence type="ECO:0000256" key="1">
    <source>
        <dbReference type="ARBA" id="ARBA00007992"/>
    </source>
</evidence>